<dbReference type="KEGG" id="ftj:FTUN_5371"/>
<dbReference type="PROSITE" id="PS51318">
    <property type="entry name" value="TAT"/>
    <property type="match status" value="1"/>
</dbReference>
<dbReference type="Proteomes" id="UP000503447">
    <property type="component" value="Chromosome"/>
</dbReference>
<dbReference type="InterPro" id="IPR006311">
    <property type="entry name" value="TAT_signal"/>
</dbReference>
<dbReference type="AlphaFoldDB" id="A0A6M5YWX3"/>
<evidence type="ECO:0000313" key="1">
    <source>
        <dbReference type="EMBL" id="QJW97791.1"/>
    </source>
</evidence>
<gene>
    <name evidence="1" type="ORF">FTUN_5371</name>
</gene>
<name>A0A6M5YWX3_9BACT</name>
<proteinExistence type="predicted"/>
<sequence length="429" mass="46207">MLPCDYACRSADHTVSRRAFLGTALGATAALGAAGFANPLAAQQLAKTQKRVLVIFLSGGVSQLETWDPKPNTDTGGPFKAIQTSATGTRVCELLPHTAKQMHRIALVRSLNSQTDDHGIGEQVMLTGRKPEAGITYPHIGAVSARLLGGSDSALPGHIQILPKGGSGFGGRDAAFLGPKFASVSLGDGKPPADLFRPGNLGPAEDDERERFRKKLNDRFAKSRKSAATDAYTESFAQADRVVKQAAVFDVEKEPARVADRYGRHDLGRHFLLARRLLEAGVTYVKVSHSNYDTHHENFDFHIEQLGEFDRPFAALLDDLADRGMLDSTLVVVMSEMGRTPHINDRYGRDHWGKAWSVALAGAGIKGGAVIGKTNANGTAVVDREVLTGHLFHTYLRAVGLDSTKSFYPNERPVPIADPKTAAIPEVLA</sequence>
<reference evidence="2" key="1">
    <citation type="submission" date="2020-05" db="EMBL/GenBank/DDBJ databases">
        <title>Frigoriglobus tundricola gen. nov., sp. nov., a psychrotolerant cellulolytic planctomycete of the family Gemmataceae with two divergent copies of 16S rRNA gene.</title>
        <authorList>
            <person name="Kulichevskaya I.S."/>
            <person name="Ivanova A.A."/>
            <person name="Naumoff D.G."/>
            <person name="Beletsky A.V."/>
            <person name="Rijpstra W.I.C."/>
            <person name="Sinninghe Damste J.S."/>
            <person name="Mardanov A.V."/>
            <person name="Ravin N.V."/>
            <person name="Dedysh S.N."/>
        </authorList>
    </citation>
    <scope>NUCLEOTIDE SEQUENCE [LARGE SCALE GENOMIC DNA]</scope>
    <source>
        <strain evidence="2">PL17</strain>
    </source>
</reference>
<keyword evidence="2" id="KW-1185">Reference proteome</keyword>
<dbReference type="InterPro" id="IPR017850">
    <property type="entry name" value="Alkaline_phosphatase_core_sf"/>
</dbReference>
<dbReference type="PANTHER" id="PTHR43737:SF1">
    <property type="entry name" value="DUF1501 DOMAIN-CONTAINING PROTEIN"/>
    <property type="match status" value="1"/>
</dbReference>
<dbReference type="PANTHER" id="PTHR43737">
    <property type="entry name" value="BLL7424 PROTEIN"/>
    <property type="match status" value="1"/>
</dbReference>
<dbReference type="RefSeq" id="WP_171473102.1">
    <property type="nucleotide sequence ID" value="NZ_CP053452.2"/>
</dbReference>
<accession>A0A6M5YWX3</accession>
<organism evidence="1 2">
    <name type="scientific">Frigoriglobus tundricola</name>
    <dbReference type="NCBI Taxonomy" id="2774151"/>
    <lineage>
        <taxon>Bacteria</taxon>
        <taxon>Pseudomonadati</taxon>
        <taxon>Planctomycetota</taxon>
        <taxon>Planctomycetia</taxon>
        <taxon>Gemmatales</taxon>
        <taxon>Gemmataceae</taxon>
        <taxon>Frigoriglobus</taxon>
    </lineage>
</organism>
<dbReference type="SUPFAM" id="SSF53649">
    <property type="entry name" value="Alkaline phosphatase-like"/>
    <property type="match status" value="1"/>
</dbReference>
<evidence type="ECO:0000313" key="2">
    <source>
        <dbReference type="Proteomes" id="UP000503447"/>
    </source>
</evidence>
<protein>
    <submittedName>
        <fullName evidence="1">Uncharacterized DUF1501 protein, type 2</fullName>
    </submittedName>
</protein>
<dbReference type="Pfam" id="PF07394">
    <property type="entry name" value="DUF1501"/>
    <property type="match status" value="1"/>
</dbReference>
<dbReference type="InterPro" id="IPR010869">
    <property type="entry name" value="DUF1501"/>
</dbReference>
<dbReference type="EMBL" id="CP053452">
    <property type="protein sequence ID" value="QJW97791.1"/>
    <property type="molecule type" value="Genomic_DNA"/>
</dbReference>